<comment type="subcellular location">
    <subcellularLocation>
        <location evidence="8">Cell outer membrane</location>
    </subcellularLocation>
    <subcellularLocation>
        <location evidence="1">Membrane</location>
    </subcellularLocation>
</comment>
<keyword evidence="6" id="KW-0998">Cell outer membrane</keyword>
<feature type="domain" description="Secretin/TonB short N-terminal" evidence="11">
    <location>
        <begin position="601"/>
        <end position="649"/>
    </location>
</feature>
<dbReference type="GO" id="GO:0009279">
    <property type="term" value="C:cell outer membrane"/>
    <property type="evidence" value="ECO:0007669"/>
    <property type="project" value="UniProtKB-SubCell"/>
</dbReference>
<evidence type="ECO:0000256" key="8">
    <source>
        <dbReference type="RuleBase" id="RU004004"/>
    </source>
</evidence>
<sequence>MRVFPSRVICVSMALSMLVMSSAGCVKRMSAANEPSTASTGFATLRSVTVSPDASRIELASDKPFTYTSYKAGEPAKVVVDISQTDPGQVASSFDVNRGNVRRIDVLRQPVGGGVLTRVEVSLVKDADFMVATDPADKTKLIVSMVAPEAKAAPAEVKPAPALEAKEPPLAEARIEEKSLPAEAPAAAAAETAPAADPAKPAAADPASSPAAPEKPADHPAAVASAAGVAAGSLVSETAPQGAAQQGGRRLTAVNTGADGVELAVAGGVLTFNSFKLAKPDRIVVDLFGVKNALGQKVVPVGALGIANVRIGSTPDKLRIVLDATEEKTPAFDVVKTDAGLKVRLGAAAGKPAPALKAAPAAPVAAAAAEAAPVVPVAKPVAAPAAAPEQAAPAVKPAPKSHKAAAVAAAAHGKGTLESLDFNVVDGVSRITMKLSGGCEAGKPVRGAQGLSLSIANCQVPKKLQRALDTAQFGSPVLSVTPYQVKVKGSNVAKLLVRLRGNPPFTVRQEGDMLFWDVTNPGPLPAAKLPAAPVRAREAQPAEPQVADELLPAPRQDDMVTEIPTVQHATKKVYKGRRVTLEFSDADIRKIFQLIAEVSNLNFLIADDVTGTISIKLVNVPWDQALDVILDAKGLGMQREGNIVQIKPKAKIQTQADEELAAKKAAERGMELRTMVFEVNYASTSDVATQFAALKSDRGTITKDDRTSRVIVKDIQTALDEMRALLRNLDTPEKQVMIEARIVEATSTFTRDLGVQWGLSYKDGSASTLGINSLDTTFGGVVSTAGPGTTGSGGIGMGVSFGKLTSNIQIDMRLAAAATIGQVKIISTPKVVTLNNKAAKISQGQSIPYQTTSAEGTKTEFVEAALTLEVTPHITADGSVSMKIKASNNSPGTGSPPPINKKEATTELVVANGETTVIGGIYVDSDTESDTGVPFLADIPLLGWLFKSNSKTKTKTELLIFITPKLIQ</sequence>
<dbReference type="AlphaFoldDB" id="A0A6V8MDG4"/>
<gene>
    <name evidence="12" type="ORF">GMST_03630</name>
</gene>
<evidence type="ECO:0000256" key="7">
    <source>
        <dbReference type="RuleBase" id="RU004003"/>
    </source>
</evidence>
<evidence type="ECO:0000259" key="11">
    <source>
        <dbReference type="SMART" id="SM00965"/>
    </source>
</evidence>
<dbReference type="InterPro" id="IPR011662">
    <property type="entry name" value="Secretin/TonB_short_N"/>
</dbReference>
<dbReference type="InterPro" id="IPR051808">
    <property type="entry name" value="Type_IV_pilus_biogenesis"/>
</dbReference>
<dbReference type="InterPro" id="IPR005644">
    <property type="entry name" value="NolW-like"/>
</dbReference>
<dbReference type="InterPro" id="IPR038591">
    <property type="entry name" value="NolW-like_sf"/>
</dbReference>
<dbReference type="PROSITE" id="PS51257">
    <property type="entry name" value="PROKAR_LIPOPROTEIN"/>
    <property type="match status" value="1"/>
</dbReference>
<dbReference type="Gene3D" id="3.30.1370.120">
    <property type="match status" value="1"/>
</dbReference>
<feature type="compositionally biased region" description="Low complexity" evidence="9">
    <location>
        <begin position="181"/>
        <end position="214"/>
    </location>
</feature>
<keyword evidence="13" id="KW-1185">Reference proteome</keyword>
<name>A0A6V8MDG4_9BACT</name>
<keyword evidence="3 10" id="KW-0732">Signal</keyword>
<dbReference type="InterPro" id="IPR001775">
    <property type="entry name" value="GspD/PilQ"/>
</dbReference>
<dbReference type="EMBL" id="BLXX01000001">
    <property type="protein sequence ID" value="GFO58038.1"/>
    <property type="molecule type" value="Genomic_DNA"/>
</dbReference>
<dbReference type="NCBIfam" id="TIGR02515">
    <property type="entry name" value="IV_pilus_PilQ"/>
    <property type="match status" value="1"/>
</dbReference>
<comment type="similarity">
    <text evidence="7">Belongs to the bacterial secretin family.</text>
</comment>
<dbReference type="Pfam" id="PF03958">
    <property type="entry name" value="Secretin_N"/>
    <property type="match status" value="1"/>
</dbReference>
<dbReference type="SMART" id="SM00965">
    <property type="entry name" value="STN"/>
    <property type="match status" value="1"/>
</dbReference>
<dbReference type="Pfam" id="PF07660">
    <property type="entry name" value="STN"/>
    <property type="match status" value="1"/>
</dbReference>
<dbReference type="Pfam" id="PF00263">
    <property type="entry name" value="Secretin"/>
    <property type="match status" value="1"/>
</dbReference>
<organism evidence="12 13">
    <name type="scientific">Geomonas silvestris</name>
    <dbReference type="NCBI Taxonomy" id="2740184"/>
    <lineage>
        <taxon>Bacteria</taxon>
        <taxon>Pseudomonadati</taxon>
        <taxon>Thermodesulfobacteriota</taxon>
        <taxon>Desulfuromonadia</taxon>
        <taxon>Geobacterales</taxon>
        <taxon>Geobacteraceae</taxon>
        <taxon>Geomonas</taxon>
    </lineage>
</organism>
<evidence type="ECO:0000256" key="10">
    <source>
        <dbReference type="SAM" id="SignalP"/>
    </source>
</evidence>
<evidence type="ECO:0000256" key="2">
    <source>
        <dbReference type="ARBA" id="ARBA00022448"/>
    </source>
</evidence>
<dbReference type="InterPro" id="IPR021731">
    <property type="entry name" value="AMIN_dom"/>
</dbReference>
<dbReference type="Gene3D" id="3.30.1370.130">
    <property type="match status" value="1"/>
</dbReference>
<dbReference type="InterPro" id="IPR013355">
    <property type="entry name" value="Pilus_4_PilQ"/>
</dbReference>
<keyword evidence="4" id="KW-0653">Protein transport</keyword>
<dbReference type="Proteomes" id="UP000556026">
    <property type="component" value="Unassembled WGS sequence"/>
</dbReference>
<dbReference type="Pfam" id="PF11741">
    <property type="entry name" value="AMIN"/>
    <property type="match status" value="2"/>
</dbReference>
<dbReference type="InterPro" id="IPR004846">
    <property type="entry name" value="T2SS/T3SS_dom"/>
</dbReference>
<dbReference type="PANTHER" id="PTHR30604:SF1">
    <property type="entry name" value="DNA UTILIZATION PROTEIN HOFQ"/>
    <property type="match status" value="1"/>
</dbReference>
<keyword evidence="2 8" id="KW-0813">Transport</keyword>
<accession>A0A6V8MDG4</accession>
<evidence type="ECO:0000256" key="5">
    <source>
        <dbReference type="ARBA" id="ARBA00023136"/>
    </source>
</evidence>
<feature type="chain" id="PRO_5027842234" description="Secretin/TonB short N-terminal domain-containing protein" evidence="10">
    <location>
        <begin position="24"/>
        <end position="968"/>
    </location>
</feature>
<proteinExistence type="inferred from homology"/>
<keyword evidence="5" id="KW-0472">Membrane</keyword>
<evidence type="ECO:0000313" key="12">
    <source>
        <dbReference type="EMBL" id="GFO58038.1"/>
    </source>
</evidence>
<dbReference type="PRINTS" id="PR00811">
    <property type="entry name" value="BCTERIALGSPD"/>
</dbReference>
<evidence type="ECO:0000256" key="1">
    <source>
        <dbReference type="ARBA" id="ARBA00004370"/>
    </source>
</evidence>
<dbReference type="Gene3D" id="2.60.40.3500">
    <property type="match status" value="2"/>
</dbReference>
<feature type="signal peptide" evidence="10">
    <location>
        <begin position="1"/>
        <end position="23"/>
    </location>
</feature>
<protein>
    <recommendedName>
        <fullName evidence="11">Secretin/TonB short N-terminal domain-containing protein</fullName>
    </recommendedName>
</protein>
<evidence type="ECO:0000256" key="9">
    <source>
        <dbReference type="SAM" id="MobiDB-lite"/>
    </source>
</evidence>
<dbReference type="GO" id="GO:0009306">
    <property type="term" value="P:protein secretion"/>
    <property type="evidence" value="ECO:0007669"/>
    <property type="project" value="InterPro"/>
</dbReference>
<evidence type="ECO:0000256" key="4">
    <source>
        <dbReference type="ARBA" id="ARBA00022927"/>
    </source>
</evidence>
<evidence type="ECO:0000256" key="3">
    <source>
        <dbReference type="ARBA" id="ARBA00022729"/>
    </source>
</evidence>
<evidence type="ECO:0000256" key="6">
    <source>
        <dbReference type="ARBA" id="ARBA00023237"/>
    </source>
</evidence>
<dbReference type="RefSeq" id="WP_183352888.1">
    <property type="nucleotide sequence ID" value="NZ_BLXX01000001.1"/>
</dbReference>
<dbReference type="PANTHER" id="PTHR30604">
    <property type="entry name" value="PROTEIN TRANSPORT PROTEIN HOFQ"/>
    <property type="match status" value="1"/>
</dbReference>
<feature type="region of interest" description="Disordered" evidence="9">
    <location>
        <begin position="180"/>
        <end position="223"/>
    </location>
</feature>
<reference evidence="13" key="1">
    <citation type="submission" date="2020-06" db="EMBL/GenBank/DDBJ databases">
        <title>Draft genomic sequence of Geomonas sp. Red330.</title>
        <authorList>
            <person name="Itoh H."/>
            <person name="Zhenxing X."/>
            <person name="Ushijima N."/>
            <person name="Masuda Y."/>
            <person name="Shiratori Y."/>
            <person name="Senoo K."/>
        </authorList>
    </citation>
    <scope>NUCLEOTIDE SEQUENCE [LARGE SCALE GENOMIC DNA]</scope>
    <source>
        <strain evidence="13">Red330</strain>
    </source>
</reference>
<evidence type="ECO:0000313" key="13">
    <source>
        <dbReference type="Proteomes" id="UP000556026"/>
    </source>
</evidence>
<comment type="caution">
    <text evidence="12">The sequence shown here is derived from an EMBL/GenBank/DDBJ whole genome shotgun (WGS) entry which is preliminary data.</text>
</comment>